<proteinExistence type="predicted"/>
<feature type="transmembrane region" description="Helical" evidence="1">
    <location>
        <begin position="20"/>
        <end position="38"/>
    </location>
</feature>
<organism evidence="2 3">
    <name type="scientific">Candidatus Nitrosocosmicus arcticus</name>
    <dbReference type="NCBI Taxonomy" id="2035267"/>
    <lineage>
        <taxon>Archaea</taxon>
        <taxon>Nitrososphaerota</taxon>
        <taxon>Nitrososphaeria</taxon>
        <taxon>Nitrososphaerales</taxon>
        <taxon>Nitrososphaeraceae</taxon>
        <taxon>Candidatus Nitrosocosmicus</taxon>
    </lineage>
</organism>
<evidence type="ECO:0000256" key="1">
    <source>
        <dbReference type="SAM" id="Phobius"/>
    </source>
</evidence>
<keyword evidence="3" id="KW-1185">Reference proteome</keyword>
<evidence type="ECO:0000313" key="2">
    <source>
        <dbReference type="EMBL" id="TVP39427.1"/>
    </source>
</evidence>
<dbReference type="EMBL" id="VOAH01000015">
    <property type="protein sequence ID" value="TVP39427.1"/>
    <property type="molecule type" value="Genomic_DNA"/>
</dbReference>
<keyword evidence="1" id="KW-0812">Transmembrane</keyword>
<keyword evidence="1" id="KW-0472">Membrane</keyword>
<protein>
    <submittedName>
        <fullName evidence="2">Uncharacterized protein</fullName>
    </submittedName>
</protein>
<reference evidence="2 3" key="1">
    <citation type="journal article" date="2019" name="Front. Microbiol.">
        <title>Ammonia Oxidation by the Arctic Terrestrial Thaumarchaeote Candidatus Nitrosocosmicus arcticus Is Stimulated by Increasing Temperatures.</title>
        <authorList>
            <person name="Alves R.J.E."/>
            <person name="Kerou M."/>
            <person name="Zappe A."/>
            <person name="Bittner R."/>
            <person name="Abby S.S."/>
            <person name="Schmidt H.A."/>
            <person name="Pfeifer K."/>
            <person name="Schleper C."/>
        </authorList>
    </citation>
    <scope>NUCLEOTIDE SEQUENCE [LARGE SCALE GENOMIC DNA]</scope>
    <source>
        <strain evidence="2 3">Kfb</strain>
    </source>
</reference>
<dbReference type="Proteomes" id="UP000315289">
    <property type="component" value="Unassembled WGS sequence"/>
</dbReference>
<name>A0A557SS43_9ARCH</name>
<evidence type="ECO:0000313" key="3">
    <source>
        <dbReference type="Proteomes" id="UP000315289"/>
    </source>
</evidence>
<dbReference type="AlphaFoldDB" id="A0A557SS43"/>
<sequence>MYQATTIGVLHVYNNTGNDTAMVVFLACLLSEGIKTMFSMRRPAK</sequence>
<gene>
    <name evidence="2" type="ORF">NARC_150021</name>
</gene>
<accession>A0A557SS43</accession>
<keyword evidence="1" id="KW-1133">Transmembrane helix</keyword>
<comment type="caution">
    <text evidence="2">The sequence shown here is derived from an EMBL/GenBank/DDBJ whole genome shotgun (WGS) entry which is preliminary data.</text>
</comment>